<dbReference type="Proteomes" id="UP000255367">
    <property type="component" value="Unassembled WGS sequence"/>
</dbReference>
<evidence type="ECO:0000259" key="3">
    <source>
        <dbReference type="Pfam" id="PF03968"/>
    </source>
</evidence>
<protein>
    <submittedName>
        <fullName evidence="4">Organic solvent tolerance protein OstA</fullName>
    </submittedName>
</protein>
<keyword evidence="1 2" id="KW-0732">Signal</keyword>
<dbReference type="Pfam" id="PF03968">
    <property type="entry name" value="LptD_N"/>
    <property type="match status" value="1"/>
</dbReference>
<dbReference type="PANTHER" id="PTHR36504:SF1">
    <property type="entry name" value="LIPOPOLYSACCHARIDE EXPORT SYSTEM PROTEIN LPTA"/>
    <property type="match status" value="1"/>
</dbReference>
<reference evidence="4 5" key="1">
    <citation type="submission" date="2018-06" db="EMBL/GenBank/DDBJ databases">
        <authorList>
            <consortium name="Pathogen Informatics"/>
            <person name="Doyle S."/>
        </authorList>
    </citation>
    <scope>NUCLEOTIDE SEQUENCE [LARGE SCALE GENOMIC DNA]</scope>
    <source>
        <strain evidence="4 5">NCTC12020</strain>
    </source>
</reference>
<evidence type="ECO:0000256" key="2">
    <source>
        <dbReference type="SAM" id="SignalP"/>
    </source>
</evidence>
<dbReference type="GO" id="GO:0030288">
    <property type="term" value="C:outer membrane-bounded periplasmic space"/>
    <property type="evidence" value="ECO:0007669"/>
    <property type="project" value="TreeGrafter"/>
</dbReference>
<dbReference type="OrthoDB" id="1678041at2"/>
<keyword evidence="5" id="KW-1185">Reference proteome</keyword>
<evidence type="ECO:0000313" key="4">
    <source>
        <dbReference type="EMBL" id="SUP42177.1"/>
    </source>
</evidence>
<sequence>MKLSKVMTITSLVASLAVPVWAATSNMTITADVLQYNGSSGLAEAKGNVVIINEDKTMTGKEGWYNTKTQEARLTGGISMIGTDTSMSAQELHSTNNEQLEAKGNVRLQKENKQVFGDIVTYNTKTEYGTSRGHGKLVMDDAVLTGDYIEGWLGQIRATAQGNVTLHSAKHNLDASADNAVYTQTPGQDDGVAYLTGNAHAVQNGNVLNAPELKLEMKDNSVQTVGGRSTLVITPQQ</sequence>
<dbReference type="InterPro" id="IPR005653">
    <property type="entry name" value="OstA-like_N"/>
</dbReference>
<evidence type="ECO:0000313" key="5">
    <source>
        <dbReference type="Proteomes" id="UP000255367"/>
    </source>
</evidence>
<dbReference type="InterPro" id="IPR052037">
    <property type="entry name" value="LPS_export_LptA"/>
</dbReference>
<dbReference type="RefSeq" id="WP_115310014.1">
    <property type="nucleotide sequence ID" value="NZ_UHIO01000001.1"/>
</dbReference>
<gene>
    <name evidence="4" type="ORF">NCTC12020_00800</name>
</gene>
<dbReference type="GO" id="GO:0009279">
    <property type="term" value="C:cell outer membrane"/>
    <property type="evidence" value="ECO:0007669"/>
    <property type="project" value="TreeGrafter"/>
</dbReference>
<dbReference type="AlphaFoldDB" id="A0A380NJT2"/>
<name>A0A380NJT2_9FIRM</name>
<accession>A0A380NJT2</accession>
<dbReference type="EMBL" id="UHIO01000001">
    <property type="protein sequence ID" value="SUP42177.1"/>
    <property type="molecule type" value="Genomic_DNA"/>
</dbReference>
<organism evidence="4 5">
    <name type="scientific">Veillonella criceti</name>
    <dbReference type="NCBI Taxonomy" id="103891"/>
    <lineage>
        <taxon>Bacteria</taxon>
        <taxon>Bacillati</taxon>
        <taxon>Bacillota</taxon>
        <taxon>Negativicutes</taxon>
        <taxon>Veillonellales</taxon>
        <taxon>Veillonellaceae</taxon>
        <taxon>Veillonella</taxon>
    </lineage>
</organism>
<feature type="chain" id="PRO_5017044914" evidence="2">
    <location>
        <begin position="23"/>
        <end position="237"/>
    </location>
</feature>
<dbReference type="GO" id="GO:0017089">
    <property type="term" value="F:glycolipid transfer activity"/>
    <property type="evidence" value="ECO:0007669"/>
    <property type="project" value="TreeGrafter"/>
</dbReference>
<feature type="domain" description="Organic solvent tolerance-like N-terminal" evidence="3">
    <location>
        <begin position="95"/>
        <end position="219"/>
    </location>
</feature>
<evidence type="ECO:0000256" key="1">
    <source>
        <dbReference type="ARBA" id="ARBA00022729"/>
    </source>
</evidence>
<dbReference type="Gene3D" id="2.60.450.10">
    <property type="entry name" value="Lipopolysaccharide (LPS) transport protein A like domain"/>
    <property type="match status" value="2"/>
</dbReference>
<dbReference type="PANTHER" id="PTHR36504">
    <property type="entry name" value="LIPOPOLYSACCHARIDE EXPORT SYSTEM PROTEIN LPTA"/>
    <property type="match status" value="1"/>
</dbReference>
<dbReference type="GO" id="GO:0015920">
    <property type="term" value="P:lipopolysaccharide transport"/>
    <property type="evidence" value="ECO:0007669"/>
    <property type="project" value="TreeGrafter"/>
</dbReference>
<feature type="signal peptide" evidence="2">
    <location>
        <begin position="1"/>
        <end position="22"/>
    </location>
</feature>
<proteinExistence type="predicted"/>